<accession>A0A1N7IJN9</accession>
<sequence length="93" mass="10803">MQNCTRTIQSSSFLTPSEMIVAGLRLLMSGLSLWLVATCDRLLDRLDRHRQIRQLHSWDDRMLRDIGISRCDLDRLSVIPTSPSQENRHEPRS</sequence>
<reference evidence="2 3" key="1">
    <citation type="submission" date="2017-01" db="EMBL/GenBank/DDBJ databases">
        <authorList>
            <person name="Mah S.A."/>
            <person name="Swanson W.J."/>
            <person name="Moy G.W."/>
            <person name="Vacquier V.D."/>
        </authorList>
    </citation>
    <scope>NUCLEOTIDE SEQUENCE [LARGE SCALE GENOMIC DNA]</scope>
    <source>
        <strain evidence="2 3">DSM 11589</strain>
    </source>
</reference>
<evidence type="ECO:0000313" key="2">
    <source>
        <dbReference type="EMBL" id="SIS37287.1"/>
    </source>
</evidence>
<dbReference type="AlphaFoldDB" id="A0A1N7IJN9"/>
<dbReference type="Proteomes" id="UP000185678">
    <property type="component" value="Unassembled WGS sequence"/>
</dbReference>
<dbReference type="EMBL" id="FTOA01000001">
    <property type="protein sequence ID" value="SIS37287.1"/>
    <property type="molecule type" value="Genomic_DNA"/>
</dbReference>
<evidence type="ECO:0000313" key="3">
    <source>
        <dbReference type="Proteomes" id="UP000185678"/>
    </source>
</evidence>
<keyword evidence="3" id="KW-1185">Reference proteome</keyword>
<proteinExistence type="predicted"/>
<dbReference type="RefSeq" id="WP_076398166.1">
    <property type="nucleotide sequence ID" value="NZ_FTOA01000001.1"/>
</dbReference>
<dbReference type="InterPro" id="IPR009506">
    <property type="entry name" value="YjiS-like"/>
</dbReference>
<feature type="domain" description="YjiS-like" evidence="1">
    <location>
        <begin position="45"/>
        <end position="73"/>
    </location>
</feature>
<dbReference type="Pfam" id="PF06568">
    <property type="entry name" value="YjiS-like"/>
    <property type="match status" value="1"/>
</dbReference>
<organism evidence="2 3">
    <name type="scientific">Insolitispirillum peregrinum</name>
    <dbReference type="NCBI Taxonomy" id="80876"/>
    <lineage>
        <taxon>Bacteria</taxon>
        <taxon>Pseudomonadati</taxon>
        <taxon>Pseudomonadota</taxon>
        <taxon>Alphaproteobacteria</taxon>
        <taxon>Rhodospirillales</taxon>
        <taxon>Novispirillaceae</taxon>
        <taxon>Insolitispirillum</taxon>
    </lineage>
</organism>
<name>A0A1N7IJN9_9PROT</name>
<protein>
    <recommendedName>
        <fullName evidence="1">YjiS-like domain-containing protein</fullName>
    </recommendedName>
</protein>
<dbReference type="STRING" id="80876.SAMN05421779_101224"/>
<dbReference type="OrthoDB" id="8096613at2"/>
<gene>
    <name evidence="2" type="ORF">SAMN05421779_101224</name>
</gene>
<evidence type="ECO:0000259" key="1">
    <source>
        <dbReference type="Pfam" id="PF06568"/>
    </source>
</evidence>